<feature type="domain" description="EGF-like" evidence="10">
    <location>
        <begin position="1263"/>
        <end position="1299"/>
    </location>
</feature>
<dbReference type="STRING" id="1661398.A0A482V7B2"/>
<dbReference type="Gene3D" id="2.60.120.200">
    <property type="match status" value="1"/>
</dbReference>
<reference evidence="15 16" key="1">
    <citation type="submission" date="2017-03" db="EMBL/GenBank/DDBJ databases">
        <title>Genome of the blue death feigning beetle - Asbolus verrucosus.</title>
        <authorList>
            <person name="Rider S.D."/>
        </authorList>
    </citation>
    <scope>NUCLEOTIDE SEQUENCE [LARGE SCALE GENOMIC DNA]</scope>
    <source>
        <strain evidence="15">Butters</strain>
        <tissue evidence="15">Head and leg muscle</tissue>
    </source>
</reference>
<dbReference type="PROSITE" id="PS50825">
    <property type="entry name" value="HYR"/>
    <property type="match status" value="2"/>
</dbReference>
<keyword evidence="5 7" id="KW-1015">Disulfide bond</keyword>
<dbReference type="InterPro" id="IPR001881">
    <property type="entry name" value="EGF-like_Ca-bd_dom"/>
</dbReference>
<evidence type="ECO:0000256" key="2">
    <source>
        <dbReference type="ARBA" id="ARBA00022659"/>
    </source>
</evidence>
<dbReference type="CDD" id="cd00033">
    <property type="entry name" value="CCP"/>
    <property type="match status" value="6"/>
</dbReference>
<dbReference type="InterPro" id="IPR035976">
    <property type="entry name" value="Sushi/SCR/CCP_sf"/>
</dbReference>
<feature type="domain" description="EGF-like" evidence="10">
    <location>
        <begin position="1183"/>
        <end position="1216"/>
    </location>
</feature>
<dbReference type="SUPFAM" id="SSF57535">
    <property type="entry name" value="Complement control module/SCR domain"/>
    <property type="match status" value="7"/>
</dbReference>
<evidence type="ECO:0000256" key="5">
    <source>
        <dbReference type="ARBA" id="ARBA00023157"/>
    </source>
</evidence>
<feature type="domain" description="Sushi" evidence="13">
    <location>
        <begin position="1769"/>
        <end position="1829"/>
    </location>
</feature>
<dbReference type="FunFam" id="2.10.25.10:FF:000122">
    <property type="entry name" value="Protein crumbs homolog 2"/>
    <property type="match status" value="1"/>
</dbReference>
<keyword evidence="1 7" id="KW-0245">EGF-like domain</keyword>
<dbReference type="InterPro" id="IPR011641">
    <property type="entry name" value="Tyr-kin_ephrin_A/B_rcpt-like"/>
</dbReference>
<dbReference type="InterPro" id="IPR003410">
    <property type="entry name" value="HYR_dom"/>
</dbReference>
<keyword evidence="4" id="KW-0677">Repeat</keyword>
<feature type="disulfide bond" evidence="7">
    <location>
        <begin position="1251"/>
        <end position="1260"/>
    </location>
</feature>
<dbReference type="PROSITE" id="PS51828">
    <property type="entry name" value="PTX_2"/>
    <property type="match status" value="1"/>
</dbReference>
<dbReference type="Pfam" id="PF00008">
    <property type="entry name" value="EGF"/>
    <property type="match status" value="1"/>
</dbReference>
<gene>
    <name evidence="15" type="ORF">BDFB_006145</name>
</gene>
<dbReference type="Pfam" id="PF07699">
    <property type="entry name" value="Ephrin_rec_like"/>
    <property type="match status" value="1"/>
</dbReference>
<dbReference type="PANTHER" id="PTHR19325:SF574">
    <property type="entry name" value="SUSHI, VON WILLEBRAND FACTOR TYPE A, EGF AND PENTRAXIN DOMAIN-CONTAINING PROTEIN 1"/>
    <property type="match status" value="1"/>
</dbReference>
<feature type="disulfide bond" evidence="8">
    <location>
        <begin position="381"/>
        <end position="424"/>
    </location>
</feature>
<dbReference type="PROSITE" id="PS50234">
    <property type="entry name" value="VWFA"/>
    <property type="match status" value="1"/>
</dbReference>
<feature type="disulfide bond" evidence="8">
    <location>
        <begin position="410"/>
        <end position="437"/>
    </location>
</feature>
<feature type="disulfide bond" evidence="8">
    <location>
        <begin position="1591"/>
        <end position="1618"/>
    </location>
</feature>
<keyword evidence="16" id="KW-1185">Reference proteome</keyword>
<feature type="disulfide bond" evidence="8">
    <location>
        <begin position="1800"/>
        <end position="1827"/>
    </location>
</feature>
<comment type="caution">
    <text evidence="7">Lacks conserved residue(s) required for the propagation of feature annotation.</text>
</comment>
<evidence type="ECO:0000259" key="13">
    <source>
        <dbReference type="PROSITE" id="PS50923"/>
    </source>
</evidence>
<evidence type="ECO:0000259" key="11">
    <source>
        <dbReference type="PROSITE" id="PS50234"/>
    </source>
</evidence>
<comment type="caution">
    <text evidence="15">The sequence shown here is derived from an EMBL/GenBank/DDBJ whole genome shotgun (WGS) entry which is preliminary data.</text>
</comment>
<dbReference type="SUPFAM" id="SSF57196">
    <property type="entry name" value="EGF/Laminin"/>
    <property type="match status" value="5"/>
</dbReference>
<dbReference type="InterPro" id="IPR001759">
    <property type="entry name" value="PTX_dom"/>
</dbReference>
<feature type="disulfide bond" evidence="7">
    <location>
        <begin position="1289"/>
        <end position="1298"/>
    </location>
</feature>
<feature type="disulfide bond" evidence="7">
    <location>
        <begin position="1149"/>
        <end position="1159"/>
    </location>
</feature>
<dbReference type="PANTHER" id="PTHR19325">
    <property type="entry name" value="COMPLEMENT COMPONENT-RELATED SUSHI DOMAIN-CONTAINING"/>
    <property type="match status" value="1"/>
</dbReference>
<feature type="domain" description="Pentraxin (PTX)" evidence="14">
    <location>
        <begin position="1304"/>
        <end position="1504"/>
    </location>
</feature>
<feature type="domain" description="EGF-like" evidence="10">
    <location>
        <begin position="1145"/>
        <end position="1181"/>
    </location>
</feature>
<feature type="disulfide bond" evidence="8">
    <location>
        <begin position="1739"/>
        <end position="1766"/>
    </location>
</feature>
<dbReference type="InterPro" id="IPR009030">
    <property type="entry name" value="Growth_fac_rcpt_cys_sf"/>
</dbReference>
<feature type="disulfide bond" evidence="7">
    <location>
        <begin position="1095"/>
        <end position="1104"/>
    </location>
</feature>
<dbReference type="PROSITE" id="PS50923">
    <property type="entry name" value="SUSHI"/>
    <property type="match status" value="8"/>
</dbReference>
<feature type="disulfide bond" evidence="7">
    <location>
        <begin position="1171"/>
        <end position="1180"/>
    </location>
</feature>
<evidence type="ECO:0000259" key="12">
    <source>
        <dbReference type="PROSITE" id="PS50825"/>
    </source>
</evidence>
<evidence type="ECO:0000313" key="16">
    <source>
        <dbReference type="Proteomes" id="UP000292052"/>
    </source>
</evidence>
<sequence>MHCHFVILIVLTTSVSAAAEKINLETLNNYSEFLNFGEKKLLKLKKDSLENSIIKSKVDVLGEIFKLNIESFKNSQKQELIFLIDGSSSVGETNFKSELKFVKKLLSDVTVDYDHTRVAIVTFSSSVTTNVDQISEPKKENNKCFLLNKLLNKIEYTGGGTYTLQAFQVAKVFFQDIFQNSRNESKKVLFLITDGFSNGGDPIPLANELKKEQVTIFTIGIQNGNYKELYELATSPGEFYSYLLDSFEEFENLKSGDYIPLGINSPCDGLCKEGDCCDKNALCTCGTSTGHYSCICQPGYYGSGFQNSCLRKFVKINKIYMIVTENILACPAGSYSEGPNLCLPCPDMHHTTKPPAYSVESCTCKTGYQPTKDNQCKILKCPKISAPEHGYFVKKRDCGNVLNSACGIRCEVGYTLAGNSIRLCQSNATWSGDEPSCQVKTCSKLTPPAYGSMQCSHSDLGIIYNETEQNLPVDTNFKVYVVEIKCPKLPPVKNGKIEPKSCTIGKQPYGKKCKITCDPGFEIEGPEEKSCTGNHGLWDTKFESTICKDVVPPKIICPENVTASTQPGKKYGTVSWNHPQVIDNSDSEVSVWMKPTIKSISGFKFEIGKTRITYFAQDAFHNRAKCSFFITIIDDEVPMIDDCENPPTYLTNEKEGANITWDEPNVFDNSHNVTISRSRKFGFFPMGTTTVTYTATDGSGNTNSCSINITIEEAHCEALLDPIYGHSECSPQNNGMQCVITCQEGYAVPLSQPQDSSDNYSSISFMCNDSESVWYNQEGLMFPECSVTEVPKEVEQNGTINVTSDLDTCNNTEKLNDLENDIKITLQDMTCEENCTVRTNTTCLDEEDDINEEKTNIIKRDTMFEEVPHRNASRRRAKTKRINENMLTIRKEPKISVLVLTISPFITKNQDLFVLMDSSQEKIDAYNAQKVPFTTQLKINVKAAHLVPTTTIWGKMNVNYVLHITLRGNFTLKNLKIAKVFIDNAVLSHHIVEQCPPGTHARKKIMRQSRRNPNVIIERATLKPYCRSCHIGYYQPNYGQLKCLPCPTGYTTTAPRATSVTQCLPTAEEICKRVPNICNGGKCIVNNEFQYTCNCSENYIGSHCEKKVSKCDSNPCLNNGICQENPTNFTCICRRGYKGALCQDAEEKCLLICLNKGTCHHNDANDYFCLCPPGFGGDTCEIRMSYCSNTICENYGNCVEETNGFRCECSHGFIGKRCNILPCDYQPCKGNSMCVNTMDKITTKASYECVCPEGYEGEFCTDKIDYCSDSPCLNGGTCSNNVTSFTCACPRFYYGKTCEFKRRSDYILNFQKFSTTDYIKLNGFTQNLTKITACLWIQTKDNFNYGTLLSYATRNYDNAFTLTDYTGLVLYVNNQFAVTDILLNDGLWHHVCISWNNSNGSYKLYVDAKIAKSGIDLATNTKIEGNGNMVIGQEQDVLGGRFSQSETFIGRMAHVDVWSEELSLEQIAIHMNDCQESIFGDVYDWPDIQSHVEGNIQIEDSSFCTRCEDPKPLYNGVIHIVDNVAYYECYKGFYLSSIMYKNGRKCTKAAKWEGLYEPYCKKVTCGYPGYIRNGYAIGSKHNFHEKITYKCYEGYELVGNSTIICTENGTWYPEKPRCAGLQCTAFRKPENSNLIIMAEHSYEDFIENQSTFDIGTQVEIVCDEKANLTGENVITCQENGTWDYEPPQCVLEKIEPTTIKTQLSCDINKVPTPPTNGYIVLETLHAVGNGTGDIIEYKCKNGYKLHGDSSTTCIIDGYWTEPNTTCNPIICPSPKFKNMIMKGGTNNKEYHFGNMIKFDCIEGYRMFGDSSVRCLANGKWTRMRGKCSKKSCRKPVVNEATVIEGNSYLFEDQVTLICRNKVKYILTCNSFGMWVGDKDDSC</sequence>
<feature type="domain" description="Sushi" evidence="13">
    <location>
        <begin position="1830"/>
        <end position="1882"/>
    </location>
</feature>
<dbReference type="PROSITE" id="PS00022">
    <property type="entry name" value="EGF_1"/>
    <property type="match status" value="5"/>
</dbReference>
<dbReference type="SUPFAM" id="SSF53300">
    <property type="entry name" value="vWA-like"/>
    <property type="match status" value="1"/>
</dbReference>
<keyword evidence="2 8" id="KW-0768">Sushi</keyword>
<dbReference type="SUPFAM" id="SSF49899">
    <property type="entry name" value="Concanavalin A-like lectins/glucanases"/>
    <property type="match status" value="1"/>
</dbReference>
<evidence type="ECO:0000256" key="3">
    <source>
        <dbReference type="ARBA" id="ARBA00022729"/>
    </source>
</evidence>
<feature type="domain" description="HYR" evidence="12">
    <location>
        <begin position="633"/>
        <end position="713"/>
    </location>
</feature>
<feature type="disulfide bond" evidence="7">
    <location>
        <begin position="1133"/>
        <end position="1142"/>
    </location>
</feature>
<dbReference type="SMART" id="SM00181">
    <property type="entry name" value="EGF"/>
    <property type="match status" value="7"/>
</dbReference>
<dbReference type="OrthoDB" id="6515930at2759"/>
<dbReference type="CDD" id="cd01450">
    <property type="entry name" value="vWFA_subfamily_ECM"/>
    <property type="match status" value="1"/>
</dbReference>
<dbReference type="SMART" id="SM00327">
    <property type="entry name" value="VWA"/>
    <property type="match status" value="1"/>
</dbReference>
<dbReference type="Proteomes" id="UP000292052">
    <property type="component" value="Unassembled WGS sequence"/>
</dbReference>
<dbReference type="InterPro" id="IPR013320">
    <property type="entry name" value="ConA-like_dom_sf"/>
</dbReference>
<dbReference type="SMART" id="SM00159">
    <property type="entry name" value="PTX"/>
    <property type="match status" value="1"/>
</dbReference>
<dbReference type="InterPro" id="IPR013783">
    <property type="entry name" value="Ig-like_fold"/>
</dbReference>
<dbReference type="PROSITE" id="PS50026">
    <property type="entry name" value="EGF_3"/>
    <property type="match status" value="6"/>
</dbReference>
<feature type="domain" description="Sushi" evidence="13">
    <location>
        <begin position="1703"/>
        <end position="1768"/>
    </location>
</feature>
<dbReference type="Gene3D" id="2.10.70.10">
    <property type="entry name" value="Complement Module, domain 1"/>
    <property type="match status" value="7"/>
</dbReference>
<evidence type="ECO:0000259" key="14">
    <source>
        <dbReference type="PROSITE" id="PS51828"/>
    </source>
</evidence>
<evidence type="ECO:0000256" key="7">
    <source>
        <dbReference type="PROSITE-ProRule" id="PRU00076"/>
    </source>
</evidence>
<dbReference type="Pfam" id="PF00354">
    <property type="entry name" value="Pentaxin"/>
    <property type="match status" value="1"/>
</dbReference>
<keyword evidence="3 9" id="KW-0732">Signal</keyword>
<feature type="domain" description="EGF-like" evidence="10">
    <location>
        <begin position="1107"/>
        <end position="1143"/>
    </location>
</feature>
<dbReference type="GO" id="GO:0005509">
    <property type="term" value="F:calcium ion binding"/>
    <property type="evidence" value="ECO:0007669"/>
    <property type="project" value="InterPro"/>
</dbReference>
<dbReference type="Gene3D" id="2.10.25.10">
    <property type="entry name" value="Laminin"/>
    <property type="match status" value="5"/>
</dbReference>
<feature type="disulfide bond" evidence="8">
    <location>
        <begin position="1662"/>
        <end position="1689"/>
    </location>
</feature>
<dbReference type="Pfam" id="PF12661">
    <property type="entry name" value="hEGF"/>
    <property type="match status" value="2"/>
</dbReference>
<dbReference type="PRINTS" id="PR00453">
    <property type="entry name" value="VWFADOMAIN"/>
</dbReference>
<evidence type="ECO:0000256" key="8">
    <source>
        <dbReference type="PROSITE-ProRule" id="PRU00302"/>
    </source>
</evidence>
<name>A0A482V7B2_ASBVE</name>
<evidence type="ECO:0000256" key="9">
    <source>
        <dbReference type="SAM" id="SignalP"/>
    </source>
</evidence>
<keyword evidence="6" id="KW-0325">Glycoprotein</keyword>
<evidence type="ECO:0000256" key="4">
    <source>
        <dbReference type="ARBA" id="ARBA00022737"/>
    </source>
</evidence>
<dbReference type="InterPro" id="IPR000742">
    <property type="entry name" value="EGF"/>
</dbReference>
<dbReference type="InterPro" id="IPR050350">
    <property type="entry name" value="Compl-Cell_Adhes-Reg"/>
</dbReference>
<evidence type="ECO:0000256" key="6">
    <source>
        <dbReference type="ARBA" id="ARBA00023180"/>
    </source>
</evidence>
<dbReference type="SMART" id="SM00179">
    <property type="entry name" value="EGF_CA"/>
    <property type="match status" value="5"/>
</dbReference>
<dbReference type="Pfam" id="PF02494">
    <property type="entry name" value="HYR"/>
    <property type="match status" value="2"/>
</dbReference>
<dbReference type="PRINTS" id="PR00895">
    <property type="entry name" value="PENTAXIN"/>
</dbReference>
<dbReference type="FunFam" id="2.10.25.10:FF:000321">
    <property type="entry name" value="Protein delta homolog 1"/>
    <property type="match status" value="1"/>
</dbReference>
<organism evidence="15 16">
    <name type="scientific">Asbolus verrucosus</name>
    <name type="common">Desert ironclad beetle</name>
    <dbReference type="NCBI Taxonomy" id="1661398"/>
    <lineage>
        <taxon>Eukaryota</taxon>
        <taxon>Metazoa</taxon>
        <taxon>Ecdysozoa</taxon>
        <taxon>Arthropoda</taxon>
        <taxon>Hexapoda</taxon>
        <taxon>Insecta</taxon>
        <taxon>Pterygota</taxon>
        <taxon>Neoptera</taxon>
        <taxon>Endopterygota</taxon>
        <taxon>Coleoptera</taxon>
        <taxon>Polyphaga</taxon>
        <taxon>Cucujiformia</taxon>
        <taxon>Tenebrionidae</taxon>
        <taxon>Pimeliinae</taxon>
        <taxon>Asbolus</taxon>
    </lineage>
</organism>
<dbReference type="PROSITE" id="PS01186">
    <property type="entry name" value="EGF_2"/>
    <property type="match status" value="3"/>
</dbReference>
<feature type="signal peptide" evidence="9">
    <location>
        <begin position="1"/>
        <end position="19"/>
    </location>
</feature>
<proteinExistence type="predicted"/>
<dbReference type="EMBL" id="QDEB01132950">
    <property type="protein sequence ID" value="RZB38885.1"/>
    <property type="molecule type" value="Genomic_DNA"/>
</dbReference>
<feature type="domain" description="Sushi" evidence="13">
    <location>
        <begin position="1563"/>
        <end position="1620"/>
    </location>
</feature>
<feature type="domain" description="Sushi" evidence="13">
    <location>
        <begin position="1505"/>
        <end position="1562"/>
    </location>
</feature>
<dbReference type="GO" id="GO:0003008">
    <property type="term" value="P:system process"/>
    <property type="evidence" value="ECO:0007669"/>
    <property type="project" value="UniProtKB-ARBA"/>
</dbReference>
<accession>A0A482V7B2</accession>
<dbReference type="PROSITE" id="PS00010">
    <property type="entry name" value="ASX_HYDROXYL"/>
    <property type="match status" value="1"/>
</dbReference>
<feature type="domain" description="VWFA" evidence="11">
    <location>
        <begin position="79"/>
        <end position="259"/>
    </location>
</feature>
<feature type="domain" description="Sushi" evidence="13">
    <location>
        <begin position="379"/>
        <end position="439"/>
    </location>
</feature>
<dbReference type="Gene3D" id="2.10.50.10">
    <property type="entry name" value="Tumor Necrosis Factor Receptor, subunit A, domain 2"/>
    <property type="match status" value="1"/>
</dbReference>
<feature type="domain" description="EGF-like" evidence="10">
    <location>
        <begin position="1074"/>
        <end position="1105"/>
    </location>
</feature>
<dbReference type="InterPro" id="IPR036465">
    <property type="entry name" value="vWFA_dom_sf"/>
</dbReference>
<evidence type="ECO:0000256" key="1">
    <source>
        <dbReference type="ARBA" id="ARBA00022536"/>
    </source>
</evidence>
<dbReference type="InterPro" id="IPR013032">
    <property type="entry name" value="EGF-like_CS"/>
</dbReference>
<dbReference type="Pfam" id="PF00084">
    <property type="entry name" value="Sushi"/>
    <property type="match status" value="6"/>
</dbReference>
<protein>
    <submittedName>
        <fullName evidence="15">Sushi, von Willebrand factor type A, EGF and pentraxin domain-containing protein 1-like</fullName>
    </submittedName>
</protein>
<feature type="chain" id="PRO_5019805296" evidence="9">
    <location>
        <begin position="20"/>
        <end position="1882"/>
    </location>
</feature>
<dbReference type="InterPro" id="IPR000436">
    <property type="entry name" value="Sushi_SCR_CCP_dom"/>
</dbReference>
<feature type="disulfide bond" evidence="8">
    <location>
        <begin position="1771"/>
        <end position="1814"/>
    </location>
</feature>
<dbReference type="SUPFAM" id="SSF57184">
    <property type="entry name" value="Growth factor receptor domain"/>
    <property type="match status" value="1"/>
</dbReference>
<dbReference type="Gene3D" id="2.60.40.10">
    <property type="entry name" value="Immunoglobulins"/>
    <property type="match status" value="1"/>
</dbReference>
<dbReference type="SMART" id="SM00032">
    <property type="entry name" value="CCP"/>
    <property type="match status" value="9"/>
</dbReference>
<feature type="domain" description="Sushi" evidence="13">
    <location>
        <begin position="1621"/>
        <end position="1691"/>
    </location>
</feature>
<feature type="domain" description="Sushi" evidence="13">
    <location>
        <begin position="484"/>
        <end position="549"/>
    </location>
</feature>
<dbReference type="InterPro" id="IPR000152">
    <property type="entry name" value="EGF-type_Asp/Asn_hydroxyl_site"/>
</dbReference>
<dbReference type="CDD" id="cd00054">
    <property type="entry name" value="EGF_CA"/>
    <property type="match status" value="4"/>
</dbReference>
<dbReference type="GO" id="GO:0032991">
    <property type="term" value="C:protein-containing complex"/>
    <property type="evidence" value="ECO:0007669"/>
    <property type="project" value="UniProtKB-ARBA"/>
</dbReference>
<feature type="domain" description="EGF-like" evidence="10">
    <location>
        <begin position="1219"/>
        <end position="1261"/>
    </location>
</feature>
<feature type="domain" description="HYR" evidence="12">
    <location>
        <begin position="548"/>
        <end position="632"/>
    </location>
</feature>
<evidence type="ECO:0000259" key="10">
    <source>
        <dbReference type="PROSITE" id="PS50026"/>
    </source>
</evidence>
<evidence type="ECO:0000313" key="15">
    <source>
        <dbReference type="EMBL" id="RZB38885.1"/>
    </source>
</evidence>
<dbReference type="Gene3D" id="3.40.50.410">
    <property type="entry name" value="von Willebrand factor, type A domain"/>
    <property type="match status" value="1"/>
</dbReference>
<dbReference type="SMART" id="SM01411">
    <property type="entry name" value="Ephrin_rec_like"/>
    <property type="match status" value="2"/>
</dbReference>
<dbReference type="Pfam" id="PF00092">
    <property type="entry name" value="VWA"/>
    <property type="match status" value="1"/>
</dbReference>
<dbReference type="InterPro" id="IPR002035">
    <property type="entry name" value="VWF_A"/>
</dbReference>